<dbReference type="Proteomes" id="UP001267290">
    <property type="component" value="Unassembled WGS sequence"/>
</dbReference>
<sequence>MFISPMMLYNAKNNKPFYSKNHIAELKLDGLRCILSNMDKLYVYTKRNDLITHKFPELLRCPVPEGTVLDGELLILDDQGKPDYEAMSARFLSKKNKKPVVFCAFDIMRYKGIDVTGLNLLERKELLDKAFTENETYKKIEMYEGNAIDYFEQVRLRGMEGIIIKSKKENSTYEINKRSIQWQKVINWTYADVYISGYRKNNFALLASIDAADGTKFPVGIIESGLSTTHQNVIERVKKRLVFKEDKNFAYMEPRIMARIKTRSWTQSGRLRSPEFMEFVI</sequence>
<comment type="catalytic activity">
    <reaction evidence="3">
        <text>ATP + (deoxyribonucleotide)n-3'-hydroxyl + 5'-phospho-(deoxyribonucleotide)m = (deoxyribonucleotide)n+m + AMP + diphosphate.</text>
        <dbReference type="EC" id="6.5.1.1"/>
    </reaction>
</comment>
<reference evidence="5 6" key="1">
    <citation type="submission" date="2023-07" db="EMBL/GenBank/DDBJ databases">
        <title>Sorghum-associated microbial communities from plants grown in Nebraska, USA.</title>
        <authorList>
            <person name="Schachtman D."/>
        </authorList>
    </citation>
    <scope>NUCLEOTIDE SEQUENCE [LARGE SCALE GENOMIC DNA]</scope>
    <source>
        <strain evidence="5 6">CC258</strain>
    </source>
</reference>
<dbReference type="PROSITE" id="PS50160">
    <property type="entry name" value="DNA_LIGASE_A3"/>
    <property type="match status" value="1"/>
</dbReference>
<dbReference type="Pfam" id="PF01068">
    <property type="entry name" value="DNA_ligase_A_M"/>
    <property type="match status" value="1"/>
</dbReference>
<evidence type="ECO:0000313" key="5">
    <source>
        <dbReference type="EMBL" id="MDR6554144.1"/>
    </source>
</evidence>
<dbReference type="InterPro" id="IPR012310">
    <property type="entry name" value="DNA_ligase_ATP-dep_cent"/>
</dbReference>
<dbReference type="InterPro" id="IPR050191">
    <property type="entry name" value="ATP-dep_DNA_ligase"/>
</dbReference>
<protein>
    <submittedName>
        <fullName evidence="5">DNA ligase-1</fullName>
        <ecNumber evidence="5">6.5.1.1</ecNumber>
        <ecNumber evidence="5">6.5.1.6</ecNumber>
        <ecNumber evidence="5">6.5.1.7</ecNumber>
    </submittedName>
</protein>
<dbReference type="RefSeq" id="WP_310501583.1">
    <property type="nucleotide sequence ID" value="NZ_JAVDSB010000014.1"/>
</dbReference>
<proteinExistence type="inferred from homology"/>
<comment type="caution">
    <text evidence="5">The sequence shown here is derived from an EMBL/GenBank/DDBJ whole genome shotgun (WGS) entry which is preliminary data.</text>
</comment>
<dbReference type="SUPFAM" id="SSF56091">
    <property type="entry name" value="DNA ligase/mRNA capping enzyme, catalytic domain"/>
    <property type="match status" value="1"/>
</dbReference>
<dbReference type="PANTHER" id="PTHR45674">
    <property type="entry name" value="DNA LIGASE 1/3 FAMILY MEMBER"/>
    <property type="match status" value="1"/>
</dbReference>
<keyword evidence="6" id="KW-1185">Reference proteome</keyword>
<evidence type="ECO:0000256" key="3">
    <source>
        <dbReference type="ARBA" id="ARBA00034003"/>
    </source>
</evidence>
<feature type="domain" description="ATP-dependent DNA ligase family profile" evidence="4">
    <location>
        <begin position="93"/>
        <end position="185"/>
    </location>
</feature>
<evidence type="ECO:0000259" key="4">
    <source>
        <dbReference type="PROSITE" id="PS50160"/>
    </source>
</evidence>
<name>A0ABU1P3J5_9BACL</name>
<dbReference type="EMBL" id="JAVDSB010000014">
    <property type="protein sequence ID" value="MDR6554144.1"/>
    <property type="molecule type" value="Genomic_DNA"/>
</dbReference>
<dbReference type="InterPro" id="IPR012340">
    <property type="entry name" value="NA-bd_OB-fold"/>
</dbReference>
<dbReference type="SUPFAM" id="SSF50249">
    <property type="entry name" value="Nucleic acid-binding proteins"/>
    <property type="match status" value="1"/>
</dbReference>
<evidence type="ECO:0000256" key="1">
    <source>
        <dbReference type="ARBA" id="ARBA00007572"/>
    </source>
</evidence>
<dbReference type="EC" id="6.5.1.6" evidence="5"/>
<organism evidence="5 6">
    <name type="scientific">Paenibacillus qinlingensis</name>
    <dbReference type="NCBI Taxonomy" id="1837343"/>
    <lineage>
        <taxon>Bacteria</taxon>
        <taxon>Bacillati</taxon>
        <taxon>Bacillota</taxon>
        <taxon>Bacilli</taxon>
        <taxon>Bacillales</taxon>
        <taxon>Paenibacillaceae</taxon>
        <taxon>Paenibacillus</taxon>
    </lineage>
</organism>
<gene>
    <name evidence="5" type="ORF">J2736_005359</name>
</gene>
<keyword evidence="2 5" id="KW-0436">Ligase</keyword>
<comment type="similarity">
    <text evidence="1">Belongs to the ATP-dependent DNA ligase family.</text>
</comment>
<dbReference type="GO" id="GO:0003910">
    <property type="term" value="F:DNA ligase (ATP) activity"/>
    <property type="evidence" value="ECO:0007669"/>
    <property type="project" value="UniProtKB-EC"/>
</dbReference>
<evidence type="ECO:0000256" key="2">
    <source>
        <dbReference type="ARBA" id="ARBA00022598"/>
    </source>
</evidence>
<dbReference type="EC" id="6.5.1.1" evidence="5"/>
<dbReference type="PANTHER" id="PTHR45674:SF4">
    <property type="entry name" value="DNA LIGASE 1"/>
    <property type="match status" value="1"/>
</dbReference>
<dbReference type="EC" id="6.5.1.7" evidence="5"/>
<accession>A0ABU1P3J5</accession>
<dbReference type="Gene3D" id="3.30.470.30">
    <property type="entry name" value="DNA ligase/mRNA capping enzyme"/>
    <property type="match status" value="1"/>
</dbReference>
<dbReference type="Gene3D" id="3.30.1490.70">
    <property type="match status" value="1"/>
</dbReference>
<evidence type="ECO:0000313" key="6">
    <source>
        <dbReference type="Proteomes" id="UP001267290"/>
    </source>
</evidence>